<dbReference type="Proteomes" id="UP000765509">
    <property type="component" value="Unassembled WGS sequence"/>
</dbReference>
<sequence>MEDARASSSSQRLPRTFETLLGSLESDMTAIPHARSEEFSTGNSENIPVSVQELVYLRKAAGVGVSSQLVDRDNELLPTSKEVLSPVNDKRPSEGLDTHVFQRTTSKDESFVENQGVLSEDQKE</sequence>
<evidence type="ECO:0000313" key="3">
    <source>
        <dbReference type="Proteomes" id="UP000765509"/>
    </source>
</evidence>
<evidence type="ECO:0000256" key="1">
    <source>
        <dbReference type="SAM" id="MobiDB-lite"/>
    </source>
</evidence>
<accession>A0A9Q3GXN2</accession>
<keyword evidence="3" id="KW-1185">Reference proteome</keyword>
<dbReference type="EMBL" id="AVOT02007161">
    <property type="protein sequence ID" value="MBW0483282.1"/>
    <property type="molecule type" value="Genomic_DNA"/>
</dbReference>
<feature type="region of interest" description="Disordered" evidence="1">
    <location>
        <begin position="80"/>
        <end position="124"/>
    </location>
</feature>
<name>A0A9Q3GXN2_9BASI</name>
<proteinExistence type="predicted"/>
<organism evidence="2 3">
    <name type="scientific">Austropuccinia psidii MF-1</name>
    <dbReference type="NCBI Taxonomy" id="1389203"/>
    <lineage>
        <taxon>Eukaryota</taxon>
        <taxon>Fungi</taxon>
        <taxon>Dikarya</taxon>
        <taxon>Basidiomycota</taxon>
        <taxon>Pucciniomycotina</taxon>
        <taxon>Pucciniomycetes</taxon>
        <taxon>Pucciniales</taxon>
        <taxon>Sphaerophragmiaceae</taxon>
        <taxon>Austropuccinia</taxon>
    </lineage>
</organism>
<dbReference type="AlphaFoldDB" id="A0A9Q3GXN2"/>
<gene>
    <name evidence="2" type="ORF">O181_022997</name>
</gene>
<protein>
    <submittedName>
        <fullName evidence="2">Uncharacterized protein</fullName>
    </submittedName>
</protein>
<reference evidence="2" key="1">
    <citation type="submission" date="2021-03" db="EMBL/GenBank/DDBJ databases">
        <title>Draft genome sequence of rust myrtle Austropuccinia psidii MF-1, a brazilian biotype.</title>
        <authorList>
            <person name="Quecine M.C."/>
            <person name="Pachon D.M.R."/>
            <person name="Bonatelli M.L."/>
            <person name="Correr F.H."/>
            <person name="Franceschini L.M."/>
            <person name="Leite T.F."/>
            <person name="Margarido G.R.A."/>
            <person name="Almeida C.A."/>
            <person name="Ferrarezi J.A."/>
            <person name="Labate C.A."/>
        </authorList>
    </citation>
    <scope>NUCLEOTIDE SEQUENCE</scope>
    <source>
        <strain evidence="2">MF-1</strain>
    </source>
</reference>
<feature type="compositionally biased region" description="Basic and acidic residues" evidence="1">
    <location>
        <begin position="88"/>
        <end position="97"/>
    </location>
</feature>
<comment type="caution">
    <text evidence="2">The sequence shown here is derived from an EMBL/GenBank/DDBJ whole genome shotgun (WGS) entry which is preliminary data.</text>
</comment>
<evidence type="ECO:0000313" key="2">
    <source>
        <dbReference type="EMBL" id="MBW0483282.1"/>
    </source>
</evidence>